<dbReference type="EMBL" id="JASCZI010061014">
    <property type="protein sequence ID" value="MED6137238.1"/>
    <property type="molecule type" value="Genomic_DNA"/>
</dbReference>
<dbReference type="PANTHER" id="PTHR47955">
    <property type="entry name" value="CYTOCHROME P450 FAMILY 71 PROTEIN"/>
    <property type="match status" value="1"/>
</dbReference>
<sequence>MALTFLTQLSYEENKTLYTTILFGIIITIFLVVLNLIITRKRNKNNFPPCPPKLPFIGNLHQLGALPHRSFHELSKKHGPLMLLKLGQVPTLVVSSADVAREITKNHDVVFSDRPQATAANIFVYGCKDVGFAPYGEEWRQKRRVCVLELLSVKRVRSFQSVREQEVAELVGLISEMNAIFVAFDSFLEDVIEEHRRRIKNKEEKEDKDFVDILIELQENNMLEFEGTQDNLKAILVDMFVGGSDTTSTTLMDFC</sequence>
<evidence type="ECO:0000256" key="1">
    <source>
        <dbReference type="ARBA" id="ARBA00010617"/>
    </source>
</evidence>
<feature type="transmembrane region" description="Helical" evidence="4">
    <location>
        <begin position="16"/>
        <end position="38"/>
    </location>
</feature>
<keyword evidence="6" id="KW-1185">Reference proteome</keyword>
<dbReference type="SUPFAM" id="SSF48264">
    <property type="entry name" value="Cytochrome P450"/>
    <property type="match status" value="1"/>
</dbReference>
<dbReference type="Proteomes" id="UP001341840">
    <property type="component" value="Unassembled WGS sequence"/>
</dbReference>
<gene>
    <name evidence="5" type="ORF">PIB30_063226</name>
</gene>
<evidence type="ECO:0008006" key="7">
    <source>
        <dbReference type="Google" id="ProtNLM"/>
    </source>
</evidence>
<dbReference type="InterPro" id="IPR001128">
    <property type="entry name" value="Cyt_P450"/>
</dbReference>
<comment type="similarity">
    <text evidence="1">Belongs to the cytochrome P450 family.</text>
</comment>
<keyword evidence="4" id="KW-0812">Transmembrane</keyword>
<evidence type="ECO:0000256" key="2">
    <source>
        <dbReference type="ARBA" id="ARBA00022723"/>
    </source>
</evidence>
<name>A0ABU6SMS1_9FABA</name>
<dbReference type="PRINTS" id="PR00463">
    <property type="entry name" value="EP450I"/>
</dbReference>
<organism evidence="5 6">
    <name type="scientific">Stylosanthes scabra</name>
    <dbReference type="NCBI Taxonomy" id="79078"/>
    <lineage>
        <taxon>Eukaryota</taxon>
        <taxon>Viridiplantae</taxon>
        <taxon>Streptophyta</taxon>
        <taxon>Embryophyta</taxon>
        <taxon>Tracheophyta</taxon>
        <taxon>Spermatophyta</taxon>
        <taxon>Magnoliopsida</taxon>
        <taxon>eudicotyledons</taxon>
        <taxon>Gunneridae</taxon>
        <taxon>Pentapetalae</taxon>
        <taxon>rosids</taxon>
        <taxon>fabids</taxon>
        <taxon>Fabales</taxon>
        <taxon>Fabaceae</taxon>
        <taxon>Papilionoideae</taxon>
        <taxon>50 kb inversion clade</taxon>
        <taxon>dalbergioids sensu lato</taxon>
        <taxon>Dalbergieae</taxon>
        <taxon>Pterocarpus clade</taxon>
        <taxon>Stylosanthes</taxon>
    </lineage>
</organism>
<evidence type="ECO:0000313" key="6">
    <source>
        <dbReference type="Proteomes" id="UP001341840"/>
    </source>
</evidence>
<evidence type="ECO:0000256" key="4">
    <source>
        <dbReference type="SAM" id="Phobius"/>
    </source>
</evidence>
<dbReference type="InterPro" id="IPR036396">
    <property type="entry name" value="Cyt_P450_sf"/>
</dbReference>
<keyword evidence="4" id="KW-0472">Membrane</keyword>
<keyword evidence="4" id="KW-1133">Transmembrane helix</keyword>
<accession>A0ABU6SMS1</accession>
<reference evidence="5 6" key="1">
    <citation type="journal article" date="2023" name="Plants (Basel)">
        <title>Bridging the Gap: Combining Genomics and Transcriptomics Approaches to Understand Stylosanthes scabra, an Orphan Legume from the Brazilian Caatinga.</title>
        <authorList>
            <person name="Ferreira-Neto J.R.C."/>
            <person name="da Silva M.D."/>
            <person name="Binneck E."/>
            <person name="de Melo N.F."/>
            <person name="da Silva R.H."/>
            <person name="de Melo A.L.T.M."/>
            <person name="Pandolfi V."/>
            <person name="Bustamante F.O."/>
            <person name="Brasileiro-Vidal A.C."/>
            <person name="Benko-Iseppon A.M."/>
        </authorList>
    </citation>
    <scope>NUCLEOTIDE SEQUENCE [LARGE SCALE GENOMIC DNA]</scope>
    <source>
        <tissue evidence="5">Leaves</tissue>
    </source>
</reference>
<comment type="caution">
    <text evidence="5">The sequence shown here is derived from an EMBL/GenBank/DDBJ whole genome shotgun (WGS) entry which is preliminary data.</text>
</comment>
<dbReference type="Gene3D" id="1.10.630.10">
    <property type="entry name" value="Cytochrome P450"/>
    <property type="match status" value="2"/>
</dbReference>
<keyword evidence="3" id="KW-0408">Iron</keyword>
<dbReference type="Pfam" id="PF00067">
    <property type="entry name" value="p450"/>
    <property type="match status" value="2"/>
</dbReference>
<protein>
    <recommendedName>
        <fullName evidence="7">Cytochrome P450</fullName>
    </recommendedName>
</protein>
<dbReference type="PANTHER" id="PTHR47955:SF15">
    <property type="entry name" value="CYTOCHROME P450 71A2-LIKE"/>
    <property type="match status" value="1"/>
</dbReference>
<keyword evidence="2" id="KW-0479">Metal-binding</keyword>
<evidence type="ECO:0000256" key="3">
    <source>
        <dbReference type="ARBA" id="ARBA00023004"/>
    </source>
</evidence>
<dbReference type="InterPro" id="IPR002401">
    <property type="entry name" value="Cyt_P450_E_grp-I"/>
</dbReference>
<evidence type="ECO:0000313" key="5">
    <source>
        <dbReference type="EMBL" id="MED6137238.1"/>
    </source>
</evidence>
<proteinExistence type="inferred from homology"/>